<dbReference type="InterPro" id="IPR036526">
    <property type="entry name" value="C-N_Hydrolase_sf"/>
</dbReference>
<dbReference type="RefSeq" id="WP_379596517.1">
    <property type="nucleotide sequence ID" value="NZ_JBHRTN010000010.1"/>
</dbReference>
<dbReference type="InterPro" id="IPR003010">
    <property type="entry name" value="C-N_Hydrolase"/>
</dbReference>
<dbReference type="Gene3D" id="3.60.110.10">
    <property type="entry name" value="Carbon-nitrogen hydrolase"/>
    <property type="match status" value="1"/>
</dbReference>
<keyword evidence="3" id="KW-1185">Reference proteome</keyword>
<keyword evidence="2" id="KW-0378">Hydrolase</keyword>
<evidence type="ECO:0000313" key="3">
    <source>
        <dbReference type="Proteomes" id="UP001595593"/>
    </source>
</evidence>
<accession>A0ABV7G4R1</accession>
<feature type="domain" description="CN hydrolase" evidence="1">
    <location>
        <begin position="9"/>
        <end position="267"/>
    </location>
</feature>
<evidence type="ECO:0000313" key="2">
    <source>
        <dbReference type="EMBL" id="MFC3125666.1"/>
    </source>
</evidence>
<dbReference type="PROSITE" id="PS50263">
    <property type="entry name" value="CN_HYDROLASE"/>
    <property type="match status" value="1"/>
</dbReference>
<dbReference type="CDD" id="cd07574">
    <property type="entry name" value="nitrilase_Rim1_like"/>
    <property type="match status" value="1"/>
</dbReference>
<organism evidence="2 3">
    <name type="scientific">Teichococcus globiformis</name>
    <dbReference type="NCBI Taxonomy" id="2307229"/>
    <lineage>
        <taxon>Bacteria</taxon>
        <taxon>Pseudomonadati</taxon>
        <taxon>Pseudomonadota</taxon>
        <taxon>Alphaproteobacteria</taxon>
        <taxon>Acetobacterales</taxon>
        <taxon>Roseomonadaceae</taxon>
        <taxon>Roseomonas</taxon>
    </lineage>
</organism>
<dbReference type="SUPFAM" id="SSF56317">
    <property type="entry name" value="Carbon-nitrogen hydrolase"/>
    <property type="match status" value="1"/>
</dbReference>
<protein>
    <submittedName>
        <fullName evidence="2">Carbon-nitrogen hydrolase family protein</fullName>
    </submittedName>
</protein>
<reference evidence="3" key="1">
    <citation type="journal article" date="2019" name="Int. J. Syst. Evol. Microbiol.">
        <title>The Global Catalogue of Microorganisms (GCM) 10K type strain sequencing project: providing services to taxonomists for standard genome sequencing and annotation.</title>
        <authorList>
            <consortium name="The Broad Institute Genomics Platform"/>
            <consortium name="The Broad Institute Genome Sequencing Center for Infectious Disease"/>
            <person name="Wu L."/>
            <person name="Ma J."/>
        </authorList>
    </citation>
    <scope>NUCLEOTIDE SEQUENCE [LARGE SCALE GENOMIC DNA]</scope>
    <source>
        <strain evidence="3">KCTC 52094</strain>
    </source>
</reference>
<dbReference type="PANTHER" id="PTHR23088:SF50">
    <property type="entry name" value="HYDROLASE YHCX"/>
    <property type="match status" value="1"/>
</dbReference>
<name>A0ABV7G4R1_9PROT</name>
<sequence length="299" mass="32290">MNSPVLTPLKVALLQYPVERPPGIAEFSAKLDRWLAEAVRHGSHLAVLPEYACAELGAALAGQPADEAAELVALVDAAPAILNAMRHAAQRSGLWLLAGTLPFRMDDGRILNRAPLITPEGAVAFQDKHFMTRFEAERWGVSGGSAPGVFDTPWGRIGVSVCYDSEFPTHVRSQVEAGAWLILAPSCTDTLHGFNRVRLSCAARALENQCFVAMTPTVGEAPWSAALDRNRGYAAIFGPVDRGFPEDGLIARGALDAAQWVFAELDPERVVTLRQNPSVFNHRDWPDAAFPAARPAAFS</sequence>
<dbReference type="EMBL" id="JBHRTN010000010">
    <property type="protein sequence ID" value="MFC3125666.1"/>
    <property type="molecule type" value="Genomic_DNA"/>
</dbReference>
<proteinExistence type="predicted"/>
<dbReference type="Pfam" id="PF00795">
    <property type="entry name" value="CN_hydrolase"/>
    <property type="match status" value="1"/>
</dbReference>
<dbReference type="GO" id="GO:0016787">
    <property type="term" value="F:hydrolase activity"/>
    <property type="evidence" value="ECO:0007669"/>
    <property type="project" value="UniProtKB-KW"/>
</dbReference>
<gene>
    <name evidence="2" type="ORF">ACFOD4_11370</name>
</gene>
<comment type="caution">
    <text evidence="2">The sequence shown here is derived from an EMBL/GenBank/DDBJ whole genome shotgun (WGS) entry which is preliminary data.</text>
</comment>
<dbReference type="Proteomes" id="UP001595593">
    <property type="component" value="Unassembled WGS sequence"/>
</dbReference>
<evidence type="ECO:0000259" key="1">
    <source>
        <dbReference type="PROSITE" id="PS50263"/>
    </source>
</evidence>
<dbReference type="PANTHER" id="PTHR23088">
    <property type="entry name" value="NITRILASE-RELATED"/>
    <property type="match status" value="1"/>
</dbReference>